<dbReference type="WBParaSite" id="PS1159_v2.g14311.t1">
    <property type="protein sequence ID" value="PS1159_v2.g14311.t1"/>
    <property type="gene ID" value="PS1159_v2.g14311"/>
</dbReference>
<sequence>MTTKKCHNLPIKGIRNLVISDPSNSKYSNLNLNQINRNSTNAFSESSKNAKIEERKVLSFDDFAKTNDLQKSSHSSWNKSTKELSRNFANNAFEKEDTFKKRSATKSAKNSSTLYLQIAAYENSIEENLFDREKEGLRQNGLIKKRENGKEIFKNSVIHNPFEFPRQQNEERSQPEVSQFKASQRLHNPNQMNQHMLIMFGTGTGLFGSTQPASGGSSIFGQQTSTQPSGTGLFGTQQTASQSSGTGLFGSTQPASAQPSTGGSIFGSAQQASGTGLFGSNQPTSTQFGSGGSIFGSTQQTSTQSSGTGLFGSTQPSTGGSIFGSAQPASASGGSSIFGQQTASQPSGTGLFGSTQPSSASSTGSIFGQPTSTQSSGTGLFGSTQPSSASGGSSIFGQQTASQPSGTGLFGSTQPASAQQTTGGSIFGSAQQTSSQSSGTGLFGTQPASAQPTIGGNLFSTTQPTSSQSSSTGLFGSTQPASASGGSSSSIFGKPSSTQSSGTGLFGTQPPSSSAATGQSQPAASQSSGTGLLGSTQPASAQPTTGGNLFSTTQQTSTQSSGTGLFGTQPASTTKPGGGQTQPTSSQSSSTGLFGTTQPASSKPAGSLFGPPQPASTTAGTTSNAASTAGLGGILKQEQTGTSEQVGGDSLVREIPQQLKDELEKLQAHIKEMRMSSENFKSNSSQKDSIRLNEELSRLRTSINLRKNDLHQSRAGIEDLLAAVRRDNRIIALISREKEGRGKMIALEESWEHMLQELSGIERKVLNMNDQVSKLERIIMDTEGESLTDFSRKDLETHLQRFDGIFNAIAMQVSELREKTGDTREQYLEWLRRIHGPYAPNPFEQKRLAKQKEAAASILNEIGPIPSVDAVMQYRDVLAQLPQNAQPQLGGGPSAFGTTSFQQQQPSSLFGPKPSTGNLFGSKPSTVSPFPFSNPAASNTSNSLFKPFSTTTTTANTTPSLFGTPQTSTTAQSQSTPVFGKTLSSSSSGTLFGGTASKQQFFGK</sequence>
<name>A0AC35F6S0_9BILA</name>
<protein>
    <submittedName>
        <fullName evidence="2">Uncharacterized protein</fullName>
    </submittedName>
</protein>
<proteinExistence type="predicted"/>
<evidence type="ECO:0000313" key="1">
    <source>
        <dbReference type="Proteomes" id="UP000887580"/>
    </source>
</evidence>
<reference evidence="2" key="1">
    <citation type="submission" date="2022-11" db="UniProtKB">
        <authorList>
            <consortium name="WormBaseParasite"/>
        </authorList>
    </citation>
    <scope>IDENTIFICATION</scope>
</reference>
<organism evidence="1 2">
    <name type="scientific">Panagrolaimus sp. PS1159</name>
    <dbReference type="NCBI Taxonomy" id="55785"/>
    <lineage>
        <taxon>Eukaryota</taxon>
        <taxon>Metazoa</taxon>
        <taxon>Ecdysozoa</taxon>
        <taxon>Nematoda</taxon>
        <taxon>Chromadorea</taxon>
        <taxon>Rhabditida</taxon>
        <taxon>Tylenchina</taxon>
        <taxon>Panagrolaimomorpha</taxon>
        <taxon>Panagrolaimoidea</taxon>
        <taxon>Panagrolaimidae</taxon>
        <taxon>Panagrolaimus</taxon>
    </lineage>
</organism>
<dbReference type="Proteomes" id="UP000887580">
    <property type="component" value="Unplaced"/>
</dbReference>
<evidence type="ECO:0000313" key="2">
    <source>
        <dbReference type="WBParaSite" id="PS1159_v2.g14311.t1"/>
    </source>
</evidence>
<accession>A0AC35F6S0</accession>